<gene>
    <name evidence="1" type="ORF">ASZ90_014052</name>
</gene>
<organism evidence="1">
    <name type="scientific">hydrocarbon metagenome</name>
    <dbReference type="NCBI Taxonomy" id="938273"/>
    <lineage>
        <taxon>unclassified sequences</taxon>
        <taxon>metagenomes</taxon>
        <taxon>ecological metagenomes</taxon>
    </lineage>
</organism>
<accession>A0A0W8F5X5</accession>
<reference evidence="1" key="1">
    <citation type="journal article" date="2015" name="Proc. Natl. Acad. Sci. U.S.A.">
        <title>Networks of energetic and metabolic interactions define dynamics in microbial communities.</title>
        <authorList>
            <person name="Embree M."/>
            <person name="Liu J.K."/>
            <person name="Al-Bassam M.M."/>
            <person name="Zengler K."/>
        </authorList>
    </citation>
    <scope>NUCLEOTIDE SEQUENCE</scope>
</reference>
<sequence>MTEQESFWENESFVVVTDRTKPAMKWTIEELEKKRKEDLHRRFVRRS</sequence>
<proteinExistence type="predicted"/>
<dbReference type="EMBL" id="LNQE01001504">
    <property type="protein sequence ID" value="KUG16265.1"/>
    <property type="molecule type" value="Genomic_DNA"/>
</dbReference>
<name>A0A0W8F5X5_9ZZZZ</name>
<dbReference type="AlphaFoldDB" id="A0A0W8F5X5"/>
<evidence type="ECO:0000313" key="1">
    <source>
        <dbReference type="EMBL" id="KUG16265.1"/>
    </source>
</evidence>
<comment type="caution">
    <text evidence="1">The sequence shown here is derived from an EMBL/GenBank/DDBJ whole genome shotgun (WGS) entry which is preliminary data.</text>
</comment>
<protein>
    <submittedName>
        <fullName evidence="1">Uncharacterized protein</fullName>
    </submittedName>
</protein>